<feature type="domain" description="Type I restriction modification DNA specificity" evidence="6">
    <location>
        <begin position="319"/>
        <end position="492"/>
    </location>
</feature>
<gene>
    <name evidence="7" type="ORF">FYL06_04985</name>
</gene>
<keyword evidence="5" id="KW-0175">Coiled coil</keyword>
<dbReference type="CDD" id="cd17246">
    <property type="entry name" value="RMtype1_S_SonII-TRD2-CR2_like"/>
    <property type="match status" value="1"/>
</dbReference>
<dbReference type="GO" id="GO:0003677">
    <property type="term" value="F:DNA binding"/>
    <property type="evidence" value="ECO:0007669"/>
    <property type="project" value="UniProtKB-KW"/>
</dbReference>
<dbReference type="SUPFAM" id="SSF116734">
    <property type="entry name" value="DNA methylase specificity domain"/>
    <property type="match status" value="2"/>
</dbReference>
<dbReference type="GO" id="GO:0004519">
    <property type="term" value="F:endonuclease activity"/>
    <property type="evidence" value="ECO:0007669"/>
    <property type="project" value="UniProtKB-KW"/>
</dbReference>
<name>A0ABD6J9V5_9LACO</name>
<dbReference type="InterPro" id="IPR000055">
    <property type="entry name" value="Restrct_endonuc_typeI_TRD"/>
</dbReference>
<protein>
    <submittedName>
        <fullName evidence="7">Restriction endonuclease subunit S</fullName>
    </submittedName>
</protein>
<keyword evidence="3" id="KW-0238">DNA-binding</keyword>
<keyword evidence="7" id="KW-0255">Endonuclease</keyword>
<dbReference type="PANTHER" id="PTHR43140">
    <property type="entry name" value="TYPE-1 RESTRICTION ENZYME ECOKI SPECIFICITY PROTEIN"/>
    <property type="match status" value="1"/>
</dbReference>
<comment type="caution">
    <text evidence="7">The sequence shown here is derived from an EMBL/GenBank/DDBJ whole genome shotgun (WGS) entry which is preliminary data.</text>
</comment>
<dbReference type="InterPro" id="IPR044946">
    <property type="entry name" value="Restrct_endonuc_typeI_TRD_sf"/>
</dbReference>
<accession>A0ABD6J9V5</accession>
<feature type="domain" description="Type I restriction modification DNA specificity" evidence="6">
    <location>
        <begin position="77"/>
        <end position="243"/>
    </location>
</feature>
<evidence type="ECO:0000256" key="4">
    <source>
        <dbReference type="ARBA" id="ARBA00038652"/>
    </source>
</evidence>
<evidence type="ECO:0000256" key="1">
    <source>
        <dbReference type="ARBA" id="ARBA00010923"/>
    </source>
</evidence>
<evidence type="ECO:0000256" key="5">
    <source>
        <dbReference type="SAM" id="Coils"/>
    </source>
</evidence>
<comment type="subunit">
    <text evidence="4">The methyltransferase is composed of M and S polypeptides.</text>
</comment>
<dbReference type="Pfam" id="PF01420">
    <property type="entry name" value="Methylase_S"/>
    <property type="match status" value="2"/>
</dbReference>
<comment type="similarity">
    <text evidence="1">Belongs to the type-I restriction system S methylase family.</text>
</comment>
<dbReference type="Proteomes" id="UP000471300">
    <property type="component" value="Unassembled WGS sequence"/>
</dbReference>
<sequence>MIVKNSSLSVDTEKLRKKILDLAMRGKLVPQDSQDEPASVLLEKIKEEKAQLIKEKKIKKSKPLPEITEEEKPFEIPESWEWVRLGEILDVRDGTHDTPKYLDSGVPLITAKNLDNGSIDFNNVNYISFEDAKKINQRSKVDKDDIIFAMIGTIGNPVLVQEEYSMAIKNVALLKKIYYLNMKYILRCIQFSENRMYKKSNGGNQKFISLKKIREFTIPLPPLAEQKRIVAKVEECMQAIKTIEDSSKEYEKLENQLDKKVLDLAMRGKLVPKDSQDEPASVLLEKIKEEKAQLIKEKKIKKSKPLPEITEEEKPFEIPESWEWVRLGEVAKNELYSMADGPFGSNLKKDHYTLSQEVRIIQLSNIGEDGWRNENKKYTTFDHLKEISRSEVKSGDIVIAKMMPAGRAIIVPDIEKKYVLSSDAVKFIPDTRIFKPYMLHLINSPVFKKQVQSDLQGSTRPRTSITKLKNILCPLPPLAEQKRIVTKIEEIDIYLKN</sequence>
<evidence type="ECO:0000313" key="7">
    <source>
        <dbReference type="EMBL" id="MYZ66301.1"/>
    </source>
</evidence>
<evidence type="ECO:0000313" key="8">
    <source>
        <dbReference type="Proteomes" id="UP000471300"/>
    </source>
</evidence>
<feature type="coiled-coil region" evidence="5">
    <location>
        <begin position="236"/>
        <end position="304"/>
    </location>
</feature>
<keyword evidence="7" id="KW-0540">Nuclease</keyword>
<dbReference type="AlphaFoldDB" id="A0ABD6J9V5"/>
<keyword evidence="7" id="KW-0378">Hydrolase</keyword>
<dbReference type="RefSeq" id="WP_081539195.1">
    <property type="nucleotide sequence ID" value="NZ_CP116813.1"/>
</dbReference>
<reference evidence="7 8" key="1">
    <citation type="journal article" date="2020" name="Food Funct.">
        <title>Screening of Lactobacillus salivarius strains from the feces of Chinese populations and the evaluation of their effects against intestinal inflammation in mice.</title>
        <authorList>
            <person name="Zhai Q."/>
            <person name="Shen X."/>
            <person name="Cen S."/>
            <person name="Zhang C."/>
            <person name="Tian F."/>
            <person name="Zhao J."/>
            <person name="Zhang H."/>
            <person name="Xue Y."/>
            <person name="Chen W."/>
        </authorList>
    </citation>
    <scope>NUCLEOTIDE SEQUENCE [LARGE SCALE GENOMIC DNA]</scope>
    <source>
        <strain evidence="7 8">FZJTZ28M4.scaf</strain>
    </source>
</reference>
<dbReference type="Gene3D" id="3.90.220.20">
    <property type="entry name" value="DNA methylase specificity domains"/>
    <property type="match status" value="2"/>
</dbReference>
<dbReference type="PANTHER" id="PTHR43140:SF1">
    <property type="entry name" value="TYPE I RESTRICTION ENZYME ECOKI SPECIFICITY SUBUNIT"/>
    <property type="match status" value="1"/>
</dbReference>
<dbReference type="GO" id="GO:0009307">
    <property type="term" value="P:DNA restriction-modification system"/>
    <property type="evidence" value="ECO:0007669"/>
    <property type="project" value="UniProtKB-KW"/>
</dbReference>
<dbReference type="EMBL" id="VSTU01000006">
    <property type="protein sequence ID" value="MYZ66301.1"/>
    <property type="molecule type" value="Genomic_DNA"/>
</dbReference>
<evidence type="ECO:0000256" key="2">
    <source>
        <dbReference type="ARBA" id="ARBA00022747"/>
    </source>
</evidence>
<dbReference type="InterPro" id="IPR051212">
    <property type="entry name" value="Type-I_RE_S_subunit"/>
</dbReference>
<evidence type="ECO:0000259" key="6">
    <source>
        <dbReference type="Pfam" id="PF01420"/>
    </source>
</evidence>
<evidence type="ECO:0000256" key="3">
    <source>
        <dbReference type="ARBA" id="ARBA00023125"/>
    </source>
</evidence>
<keyword evidence="2" id="KW-0680">Restriction system</keyword>
<organism evidence="7 8">
    <name type="scientific">Ligilactobacillus salivarius</name>
    <dbReference type="NCBI Taxonomy" id="1624"/>
    <lineage>
        <taxon>Bacteria</taxon>
        <taxon>Bacillati</taxon>
        <taxon>Bacillota</taxon>
        <taxon>Bacilli</taxon>
        <taxon>Lactobacillales</taxon>
        <taxon>Lactobacillaceae</taxon>
        <taxon>Ligilactobacillus</taxon>
    </lineage>
</organism>
<proteinExistence type="inferred from homology"/>